<organism evidence="1 2">
    <name type="scientific">Dipteronia sinensis</name>
    <dbReference type="NCBI Taxonomy" id="43782"/>
    <lineage>
        <taxon>Eukaryota</taxon>
        <taxon>Viridiplantae</taxon>
        <taxon>Streptophyta</taxon>
        <taxon>Embryophyta</taxon>
        <taxon>Tracheophyta</taxon>
        <taxon>Spermatophyta</taxon>
        <taxon>Magnoliopsida</taxon>
        <taxon>eudicotyledons</taxon>
        <taxon>Gunneridae</taxon>
        <taxon>Pentapetalae</taxon>
        <taxon>rosids</taxon>
        <taxon>malvids</taxon>
        <taxon>Sapindales</taxon>
        <taxon>Sapindaceae</taxon>
        <taxon>Hippocastanoideae</taxon>
        <taxon>Acereae</taxon>
        <taxon>Dipteronia</taxon>
    </lineage>
</organism>
<name>A0AAD9ZSU7_9ROSI</name>
<dbReference type="Proteomes" id="UP001281410">
    <property type="component" value="Unassembled WGS sequence"/>
</dbReference>
<proteinExistence type="predicted"/>
<protein>
    <submittedName>
        <fullName evidence="1">Uncharacterized protein</fullName>
    </submittedName>
</protein>
<reference evidence="1" key="1">
    <citation type="journal article" date="2023" name="Plant J.">
        <title>Genome sequences and population genomics provide insights into the demographic history, inbreeding, and mutation load of two 'living fossil' tree species of Dipteronia.</title>
        <authorList>
            <person name="Feng Y."/>
            <person name="Comes H.P."/>
            <person name="Chen J."/>
            <person name="Zhu S."/>
            <person name="Lu R."/>
            <person name="Zhang X."/>
            <person name="Li P."/>
            <person name="Qiu J."/>
            <person name="Olsen K.M."/>
            <person name="Qiu Y."/>
        </authorList>
    </citation>
    <scope>NUCLEOTIDE SEQUENCE</scope>
    <source>
        <strain evidence="1">NBL</strain>
    </source>
</reference>
<dbReference type="EMBL" id="JANJYJ010000009">
    <property type="protein sequence ID" value="KAK3189286.1"/>
    <property type="molecule type" value="Genomic_DNA"/>
</dbReference>
<accession>A0AAD9ZSU7</accession>
<gene>
    <name evidence="1" type="ORF">Dsin_028847</name>
</gene>
<comment type="caution">
    <text evidence="1">The sequence shown here is derived from an EMBL/GenBank/DDBJ whole genome shotgun (WGS) entry which is preliminary data.</text>
</comment>
<dbReference type="AlphaFoldDB" id="A0AAD9ZSU7"/>
<evidence type="ECO:0000313" key="2">
    <source>
        <dbReference type="Proteomes" id="UP001281410"/>
    </source>
</evidence>
<sequence length="112" mass="12434">MATYRQNQTHYQEYLRKVAAEGFADVDKFHGRGIARIFHPPPPLPPQVVVKVGEPVMCSNDVAQRFGGILIPPPRPPPPQVVVKVGEPVMYSNHVAQRFGGILIPARRGIFN</sequence>
<keyword evidence="2" id="KW-1185">Reference proteome</keyword>
<evidence type="ECO:0000313" key="1">
    <source>
        <dbReference type="EMBL" id="KAK3189286.1"/>
    </source>
</evidence>